<evidence type="ECO:0000256" key="2">
    <source>
        <dbReference type="ARBA" id="ARBA00022603"/>
    </source>
</evidence>
<proteinExistence type="inferred from homology"/>
<dbReference type="GO" id="GO:0032259">
    <property type="term" value="P:methylation"/>
    <property type="evidence" value="ECO:0007669"/>
    <property type="project" value="UniProtKB-KW"/>
</dbReference>
<name>A0ABM9ECG5_9HYPH</name>
<dbReference type="PANTHER" id="PTHR43667">
    <property type="entry name" value="CYCLOPROPANE-FATTY-ACYL-PHOSPHOLIPID SYNTHASE"/>
    <property type="match status" value="1"/>
</dbReference>
<accession>A0ABM9ECG5</accession>
<dbReference type="PIRSF" id="PIRSF003085">
    <property type="entry name" value="CMAS"/>
    <property type="match status" value="1"/>
</dbReference>
<keyword evidence="5" id="KW-0443">Lipid metabolism</keyword>
<keyword evidence="3 7" id="KW-0808">Transferase</keyword>
<evidence type="ECO:0000256" key="3">
    <source>
        <dbReference type="ARBA" id="ARBA00022679"/>
    </source>
</evidence>
<keyword evidence="8" id="KW-1185">Reference proteome</keyword>
<dbReference type="SUPFAM" id="SSF53335">
    <property type="entry name" value="S-adenosyl-L-methionine-dependent methyltransferases"/>
    <property type="match status" value="1"/>
</dbReference>
<dbReference type="PANTHER" id="PTHR43667:SF2">
    <property type="entry name" value="FATTY ACID C-METHYL TRANSFERASE"/>
    <property type="match status" value="1"/>
</dbReference>
<evidence type="ECO:0000313" key="7">
    <source>
        <dbReference type="EMBL" id="CAH2406948.1"/>
    </source>
</evidence>
<dbReference type="InterPro" id="IPR003333">
    <property type="entry name" value="CMAS"/>
</dbReference>
<comment type="similarity">
    <text evidence="1">Belongs to the CFA/CMAS family.</text>
</comment>
<dbReference type="Pfam" id="PF02353">
    <property type="entry name" value="CMAS"/>
    <property type="match status" value="1"/>
</dbReference>
<dbReference type="EMBL" id="CAKXZT010000152">
    <property type="protein sequence ID" value="CAH2406948.1"/>
    <property type="molecule type" value="Genomic_DNA"/>
</dbReference>
<keyword evidence="2 7" id="KW-0489">Methyltransferase</keyword>
<reference evidence="7 8" key="1">
    <citation type="submission" date="2022-03" db="EMBL/GenBank/DDBJ databases">
        <authorList>
            <person name="Brunel B."/>
        </authorList>
    </citation>
    <scope>NUCLEOTIDE SEQUENCE [LARGE SCALE GENOMIC DNA]</scope>
    <source>
        <strain evidence="7">STM5069sample</strain>
    </source>
</reference>
<dbReference type="Gene3D" id="3.40.50.150">
    <property type="entry name" value="Vaccinia Virus protein VP39"/>
    <property type="match status" value="1"/>
</dbReference>
<feature type="compositionally biased region" description="Basic and acidic residues" evidence="6">
    <location>
        <begin position="37"/>
        <end position="46"/>
    </location>
</feature>
<dbReference type="EC" id="2.1.1.79" evidence="7"/>
<evidence type="ECO:0000256" key="5">
    <source>
        <dbReference type="ARBA" id="ARBA00023098"/>
    </source>
</evidence>
<dbReference type="InterPro" id="IPR050723">
    <property type="entry name" value="CFA/CMAS"/>
</dbReference>
<sequence length="458" mass="51091">MKDCCRDSSGSGIRALANELRESVETGDFVPAPQKSRGRDMAHKEDTSVASGDVVKLDEFNFAEIVKGLPAKARMVLSAAMNLPRGSLKVRMPDGRAVLVGGKGPGPDAELVLKNWRLPGRAFTGGTIGIAESYIDGDWDSPDVTSFLELFVVNSEIGERIAGGASWLINAVQRVRHWFNQNTRTGSKRNISAHYDLGNAFYKEWLDPSMTYSSALYAAGANDLESAQAAKYRALAKDTGIGANDHVLEIGCGWGGFAEFAAREIGCRVTGLTISREQHDFARARVQKAGFADKVDVKLQDYRDETGSYDRIASIEMFEAVGEKYWPVFFGKMKDCLRPGGTAGLQIITINEKAYDTYRARPDFIQRYVFPGGMLPTPSILKTLGKDHGLAHLCERIFPDDYARTLAEWRHRFWGSWEKIVPLGFDDRFKKLWEFYLHYCEAGFRASYIDVRQVVYRA</sequence>
<organism evidence="7 8">
    <name type="scientific">Mesorhizobium escarrei</name>
    <dbReference type="NCBI Taxonomy" id="666018"/>
    <lineage>
        <taxon>Bacteria</taxon>
        <taxon>Pseudomonadati</taxon>
        <taxon>Pseudomonadota</taxon>
        <taxon>Alphaproteobacteria</taxon>
        <taxon>Hyphomicrobiales</taxon>
        <taxon>Phyllobacteriaceae</taxon>
        <taxon>Mesorhizobium</taxon>
    </lineage>
</organism>
<dbReference type="GO" id="GO:0008825">
    <property type="term" value="F:cyclopropane-fatty-acyl-phospholipid synthase activity"/>
    <property type="evidence" value="ECO:0007669"/>
    <property type="project" value="UniProtKB-EC"/>
</dbReference>
<keyword evidence="4" id="KW-0949">S-adenosyl-L-methionine</keyword>
<comment type="caution">
    <text evidence="7">The sequence shown here is derived from an EMBL/GenBank/DDBJ whole genome shotgun (WGS) entry which is preliminary data.</text>
</comment>
<evidence type="ECO:0000256" key="4">
    <source>
        <dbReference type="ARBA" id="ARBA00022691"/>
    </source>
</evidence>
<evidence type="ECO:0000256" key="6">
    <source>
        <dbReference type="SAM" id="MobiDB-lite"/>
    </source>
</evidence>
<dbReference type="InterPro" id="IPR029063">
    <property type="entry name" value="SAM-dependent_MTases_sf"/>
</dbReference>
<dbReference type="Proteomes" id="UP001153050">
    <property type="component" value="Unassembled WGS sequence"/>
</dbReference>
<feature type="region of interest" description="Disordered" evidence="6">
    <location>
        <begin position="24"/>
        <end position="46"/>
    </location>
</feature>
<protein>
    <submittedName>
        <fullName evidence="7">Cyclopropane-fatty-acyl-phospholipid synthase</fullName>
        <ecNumber evidence="7">2.1.1.79</ecNumber>
    </submittedName>
</protein>
<evidence type="ECO:0000256" key="1">
    <source>
        <dbReference type="ARBA" id="ARBA00010815"/>
    </source>
</evidence>
<dbReference type="CDD" id="cd02440">
    <property type="entry name" value="AdoMet_MTases"/>
    <property type="match status" value="1"/>
</dbReference>
<evidence type="ECO:0000313" key="8">
    <source>
        <dbReference type="Proteomes" id="UP001153050"/>
    </source>
</evidence>
<gene>
    <name evidence="7" type="ORF">MES5069_550064</name>
</gene>